<dbReference type="PANTHER" id="PTHR48073:SF2">
    <property type="entry name" value="O-SUCCINYLBENZOATE SYNTHASE"/>
    <property type="match status" value="1"/>
</dbReference>
<evidence type="ECO:0000313" key="4">
    <source>
        <dbReference type="EMBL" id="KTD12029.1"/>
    </source>
</evidence>
<keyword evidence="5" id="KW-0413">Isomerase</keyword>
<dbReference type="SFLD" id="SFLDS00001">
    <property type="entry name" value="Enolase"/>
    <property type="match status" value="1"/>
</dbReference>
<dbReference type="RefSeq" id="WP_058498626.1">
    <property type="nucleotide sequence ID" value="NZ_CAAAHW010000007.1"/>
</dbReference>
<dbReference type="Proteomes" id="UP000054691">
    <property type="component" value="Unassembled WGS sequence"/>
</dbReference>
<dbReference type="SUPFAM" id="SSF54826">
    <property type="entry name" value="Enolase N-terminal domain-like"/>
    <property type="match status" value="1"/>
</dbReference>
<evidence type="ECO:0000313" key="6">
    <source>
        <dbReference type="Proteomes" id="UP000054691"/>
    </source>
</evidence>
<dbReference type="Pfam" id="PF02746">
    <property type="entry name" value="MR_MLE_N"/>
    <property type="match status" value="1"/>
</dbReference>
<dbReference type="EC" id="5.1.1.-" evidence="5"/>
<accession>A0A378JHM4</accession>
<dbReference type="InterPro" id="IPR029017">
    <property type="entry name" value="Enolase-like_N"/>
</dbReference>
<sequence length="377" mass="42461">MDLASLKMYRLKYKLPQPFSIATHTWTHLETILVQLHYDHFIGIGEAAPFALSTGETYDYVVSQLQKFKSYAINPNDDAPHVFYKFLQDNVNSFHATAALDSAFHDLLGKLQNKPVYELFGNERNLSLNTLTIPVLGLKETKEFALSLLQHHPQVQLIKIKLNNDKINPEIARVIKDVFAENVAYVIDPNQSFNDSHQAIEVLKEIQSILRTVIAIEQPVEKHDYQGLFDIKSQFDGVDIYADESMVGMDGLEKLIRMKAVNGVNIKIQKAGGIWKARLLAQRAHEAGLKVMVGSMMEGPLSVAAGIHFAASMPNVAFTDLDSDLFIFQDLKEPIFTQSPYIQGMRIPFKKPGLGIEVNESVLKHLALQKVLIYEEL</sequence>
<dbReference type="SFLD" id="SFLDG00180">
    <property type="entry name" value="muconate_cycloisomerase"/>
    <property type="match status" value="1"/>
</dbReference>
<dbReference type="InterPro" id="IPR013341">
    <property type="entry name" value="Mandelate_racemase_N_dom"/>
</dbReference>
<dbReference type="EMBL" id="UGOB01000001">
    <property type="protein sequence ID" value="STX46367.1"/>
    <property type="molecule type" value="Genomic_DNA"/>
</dbReference>
<keyword evidence="6" id="KW-1185">Reference proteome</keyword>
<keyword evidence="1" id="KW-0479">Metal-binding</keyword>
<dbReference type="SUPFAM" id="SSF51604">
    <property type="entry name" value="Enolase C-terminal domain-like"/>
    <property type="match status" value="1"/>
</dbReference>
<dbReference type="OrthoDB" id="103536at2"/>
<reference evidence="5 7" key="2">
    <citation type="submission" date="2018-06" db="EMBL/GenBank/DDBJ databases">
        <authorList>
            <consortium name="Pathogen Informatics"/>
            <person name="Doyle S."/>
        </authorList>
    </citation>
    <scope>NUCLEOTIDE SEQUENCE [LARGE SCALE GENOMIC DNA]</scope>
    <source>
        <strain evidence="5 7">NCTC12388</strain>
    </source>
</reference>
<dbReference type="Gene3D" id="3.20.20.120">
    <property type="entry name" value="Enolase-like C-terminal domain"/>
    <property type="match status" value="1"/>
</dbReference>
<dbReference type="STRING" id="45066.Lgra_1487"/>
<dbReference type="GO" id="GO:0046872">
    <property type="term" value="F:metal ion binding"/>
    <property type="evidence" value="ECO:0007669"/>
    <property type="project" value="UniProtKB-KW"/>
</dbReference>
<dbReference type="EMBL" id="LNYE01000020">
    <property type="protein sequence ID" value="KTD12029.1"/>
    <property type="molecule type" value="Genomic_DNA"/>
</dbReference>
<proteinExistence type="predicted"/>
<name>A0A378JHM4_9GAMM</name>
<dbReference type="AlphaFoldDB" id="A0A378JHM4"/>
<dbReference type="PANTHER" id="PTHR48073">
    <property type="entry name" value="O-SUCCINYLBENZOATE SYNTHASE-RELATED"/>
    <property type="match status" value="1"/>
</dbReference>
<dbReference type="GO" id="GO:0018849">
    <property type="term" value="F:muconate cycloisomerase activity"/>
    <property type="evidence" value="ECO:0007669"/>
    <property type="project" value="UniProtKB-EC"/>
</dbReference>
<dbReference type="GO" id="GO:0006518">
    <property type="term" value="P:peptide metabolic process"/>
    <property type="evidence" value="ECO:0007669"/>
    <property type="project" value="UniProtKB-ARBA"/>
</dbReference>
<evidence type="ECO:0000259" key="2">
    <source>
        <dbReference type="Pfam" id="PF02746"/>
    </source>
</evidence>
<dbReference type="Pfam" id="PF13378">
    <property type="entry name" value="MR_MLE_C"/>
    <property type="match status" value="1"/>
</dbReference>
<evidence type="ECO:0000256" key="1">
    <source>
        <dbReference type="ARBA" id="ARBA00022723"/>
    </source>
</evidence>
<organism evidence="5 7">
    <name type="scientific">Legionella gratiana</name>
    <dbReference type="NCBI Taxonomy" id="45066"/>
    <lineage>
        <taxon>Bacteria</taxon>
        <taxon>Pseudomonadati</taxon>
        <taxon>Pseudomonadota</taxon>
        <taxon>Gammaproteobacteria</taxon>
        <taxon>Legionellales</taxon>
        <taxon>Legionellaceae</taxon>
        <taxon>Legionella</taxon>
    </lineage>
</organism>
<dbReference type="InterPro" id="IPR029065">
    <property type="entry name" value="Enolase_C-like"/>
</dbReference>
<evidence type="ECO:0000313" key="7">
    <source>
        <dbReference type="Proteomes" id="UP000254476"/>
    </source>
</evidence>
<protein>
    <submittedName>
        <fullName evidence="5">Chloromuconate cycloisomerase</fullName>
        <ecNumber evidence="5">5.1.1.-</ecNumber>
        <ecNumber evidence="5">5.5.1.1</ecNumber>
    </submittedName>
</protein>
<dbReference type="InterPro" id="IPR036849">
    <property type="entry name" value="Enolase-like_C_sf"/>
</dbReference>
<feature type="domain" description="Mandelate racemase/muconate lactonizing enzyme N-terminal" evidence="2">
    <location>
        <begin position="15"/>
        <end position="121"/>
    </location>
</feature>
<dbReference type="Gene3D" id="3.30.390.10">
    <property type="entry name" value="Enolase-like, N-terminal domain"/>
    <property type="match status" value="1"/>
</dbReference>
<dbReference type="Proteomes" id="UP000254476">
    <property type="component" value="Unassembled WGS sequence"/>
</dbReference>
<gene>
    <name evidence="5" type="primary">ykfB</name>
    <name evidence="4" type="ORF">Lgra_1487</name>
    <name evidence="5" type="ORF">NCTC12388_03129</name>
</gene>
<reference evidence="4 6" key="1">
    <citation type="submission" date="2015-11" db="EMBL/GenBank/DDBJ databases">
        <title>Genomic analysis of 38 Legionella species identifies large and diverse effector repertoires.</title>
        <authorList>
            <person name="Burstein D."/>
            <person name="Amaro F."/>
            <person name="Zusman T."/>
            <person name="Lifshitz Z."/>
            <person name="Cohen O."/>
            <person name="Gilbert J.A."/>
            <person name="Pupko T."/>
            <person name="Shuman H.A."/>
            <person name="Segal G."/>
        </authorList>
    </citation>
    <scope>NUCLEOTIDE SEQUENCE [LARGE SCALE GENOMIC DNA]</scope>
    <source>
        <strain evidence="4 6">Lyon 8420412</strain>
    </source>
</reference>
<dbReference type="EC" id="5.5.1.1" evidence="5"/>
<feature type="domain" description="Enolase C-terminal" evidence="3">
    <location>
        <begin position="156"/>
        <end position="361"/>
    </location>
</feature>
<evidence type="ECO:0000313" key="5">
    <source>
        <dbReference type="EMBL" id="STX46367.1"/>
    </source>
</evidence>
<evidence type="ECO:0000259" key="3">
    <source>
        <dbReference type="Pfam" id="PF13378"/>
    </source>
</evidence>